<proteinExistence type="predicted"/>
<feature type="transmembrane region" description="Helical" evidence="1">
    <location>
        <begin position="38"/>
        <end position="60"/>
    </location>
</feature>
<gene>
    <name evidence="2" type="ORF">J2S08_002507</name>
</gene>
<dbReference type="InterPro" id="IPR009577">
    <property type="entry name" value="Sm_multidrug_ex"/>
</dbReference>
<dbReference type="Proteomes" id="UP001223586">
    <property type="component" value="Unassembled WGS sequence"/>
</dbReference>
<sequence>MPFISSVSLYFFVFLLAAIPFFEVIAVVPIAILSGMPAIPVAILGFLGNALTILLLVLAVERFKIWRKKQRNEPKKTKRTERAVRLWNQYGMPGLAIIGPLFVGSHLTALMGISLGGKKRLVTGWMIASLAIWTSAAALAAHFGFSFLPDHDGVLSTYFQQGGSE</sequence>
<keyword evidence="1" id="KW-1133">Transmembrane helix</keyword>
<feature type="transmembrane region" description="Helical" evidence="1">
    <location>
        <begin position="125"/>
        <end position="148"/>
    </location>
</feature>
<name>A0ABT9WTL9_9BACI</name>
<evidence type="ECO:0008006" key="4">
    <source>
        <dbReference type="Google" id="ProtNLM"/>
    </source>
</evidence>
<keyword evidence="3" id="KW-1185">Reference proteome</keyword>
<protein>
    <recommendedName>
        <fullName evidence="4">DNA-binding protein</fullName>
    </recommendedName>
</protein>
<evidence type="ECO:0000313" key="2">
    <source>
        <dbReference type="EMBL" id="MDQ0176649.1"/>
    </source>
</evidence>
<dbReference type="EMBL" id="JAUSTT010000014">
    <property type="protein sequence ID" value="MDQ0176649.1"/>
    <property type="molecule type" value="Genomic_DNA"/>
</dbReference>
<dbReference type="Pfam" id="PF06695">
    <property type="entry name" value="Sm_multidrug_ex"/>
    <property type="match status" value="1"/>
</dbReference>
<reference evidence="2 3" key="1">
    <citation type="submission" date="2023-07" db="EMBL/GenBank/DDBJ databases">
        <title>Genomic Encyclopedia of Type Strains, Phase IV (KMG-IV): sequencing the most valuable type-strain genomes for metagenomic binning, comparative biology and taxonomic classification.</title>
        <authorList>
            <person name="Goeker M."/>
        </authorList>
    </citation>
    <scope>NUCLEOTIDE SEQUENCE [LARGE SCALE GENOMIC DNA]</scope>
    <source>
        <strain evidence="2 3">DSM 23837</strain>
    </source>
</reference>
<comment type="caution">
    <text evidence="2">The sequence shown here is derived from an EMBL/GenBank/DDBJ whole genome shotgun (WGS) entry which is preliminary data.</text>
</comment>
<feature type="transmembrane region" description="Helical" evidence="1">
    <location>
        <begin position="90"/>
        <end position="113"/>
    </location>
</feature>
<feature type="transmembrane region" description="Helical" evidence="1">
    <location>
        <begin position="7"/>
        <end position="32"/>
    </location>
</feature>
<keyword evidence="1" id="KW-0472">Membrane</keyword>
<accession>A0ABT9WTL9</accession>
<evidence type="ECO:0000256" key="1">
    <source>
        <dbReference type="SAM" id="Phobius"/>
    </source>
</evidence>
<organism evidence="2 3">
    <name type="scientific">Bacillus chungangensis</name>
    <dbReference type="NCBI Taxonomy" id="587633"/>
    <lineage>
        <taxon>Bacteria</taxon>
        <taxon>Bacillati</taxon>
        <taxon>Bacillota</taxon>
        <taxon>Bacilli</taxon>
        <taxon>Bacillales</taxon>
        <taxon>Bacillaceae</taxon>
        <taxon>Bacillus</taxon>
    </lineage>
</organism>
<dbReference type="RefSeq" id="WP_307229973.1">
    <property type="nucleotide sequence ID" value="NZ_JAUSTT010000014.1"/>
</dbReference>
<evidence type="ECO:0000313" key="3">
    <source>
        <dbReference type="Proteomes" id="UP001223586"/>
    </source>
</evidence>
<keyword evidence="1" id="KW-0812">Transmembrane</keyword>